<dbReference type="InterPro" id="IPR003822">
    <property type="entry name" value="PAH"/>
</dbReference>
<dbReference type="FunCoup" id="A0A0D2ALC8">
    <property type="interactions" value="1062"/>
</dbReference>
<proteinExistence type="predicted"/>
<dbReference type="InterPro" id="IPR031693">
    <property type="entry name" value="Sin3_C"/>
</dbReference>
<evidence type="ECO:0000256" key="3">
    <source>
        <dbReference type="ARBA" id="ARBA00022737"/>
    </source>
</evidence>
<dbReference type="GO" id="GO:0000122">
    <property type="term" value="P:negative regulation of transcription by RNA polymerase II"/>
    <property type="evidence" value="ECO:0007669"/>
    <property type="project" value="TreeGrafter"/>
</dbReference>
<feature type="compositionally biased region" description="Low complexity" evidence="8">
    <location>
        <begin position="11"/>
        <end position="23"/>
    </location>
</feature>
<dbReference type="PANTHER" id="PTHR12346:SF0">
    <property type="entry name" value="SIN3A, ISOFORM G"/>
    <property type="match status" value="1"/>
</dbReference>
<feature type="compositionally biased region" description="Polar residues" evidence="8">
    <location>
        <begin position="642"/>
        <end position="672"/>
    </location>
</feature>
<feature type="region of interest" description="Disordered" evidence="8">
    <location>
        <begin position="548"/>
        <end position="568"/>
    </location>
</feature>
<keyword evidence="4" id="KW-0805">Transcription regulation</keyword>
<dbReference type="PANTHER" id="PTHR12346">
    <property type="entry name" value="SIN3B-RELATED"/>
    <property type="match status" value="1"/>
</dbReference>
<evidence type="ECO:0000256" key="1">
    <source>
        <dbReference type="ARBA" id="ARBA00004123"/>
    </source>
</evidence>
<keyword evidence="11" id="KW-1185">Reference proteome</keyword>
<evidence type="ECO:0000259" key="9">
    <source>
        <dbReference type="SMART" id="SM00761"/>
    </source>
</evidence>
<feature type="compositionally biased region" description="Basic and acidic residues" evidence="8">
    <location>
        <begin position="113"/>
        <end position="146"/>
    </location>
</feature>
<dbReference type="EMBL" id="KN847532">
    <property type="protein sequence ID" value="KIW07559.1"/>
    <property type="molecule type" value="Genomic_DNA"/>
</dbReference>
<dbReference type="STRING" id="253628.A0A0D2ALC8"/>
<dbReference type="OrthoDB" id="10265969at2759"/>
<evidence type="ECO:0000313" key="10">
    <source>
        <dbReference type="EMBL" id="KIW07558.1"/>
    </source>
</evidence>
<feature type="region of interest" description="Disordered" evidence="8">
    <location>
        <begin position="1"/>
        <end position="151"/>
    </location>
</feature>
<protein>
    <recommendedName>
        <fullName evidence="9">Histone deacetylase interacting domain-containing protein</fullName>
    </recommendedName>
</protein>
<reference evidence="10 11" key="1">
    <citation type="submission" date="2015-01" db="EMBL/GenBank/DDBJ databases">
        <title>The Genome Sequence of Ochroconis gallopava CBS43764.</title>
        <authorList>
            <consortium name="The Broad Institute Genomics Platform"/>
            <person name="Cuomo C."/>
            <person name="de Hoog S."/>
            <person name="Gorbushina A."/>
            <person name="Stielow B."/>
            <person name="Teixiera M."/>
            <person name="Abouelleil A."/>
            <person name="Chapman S.B."/>
            <person name="Priest M."/>
            <person name="Young S.K."/>
            <person name="Wortman J."/>
            <person name="Nusbaum C."/>
            <person name="Birren B."/>
        </authorList>
    </citation>
    <scope>NUCLEOTIDE SEQUENCE [LARGE SCALE GENOMIC DNA]</scope>
    <source>
        <strain evidence="10 11">CBS 43764</strain>
    </source>
</reference>
<feature type="compositionally biased region" description="Polar residues" evidence="8">
    <location>
        <begin position="60"/>
        <end position="78"/>
    </location>
</feature>
<feature type="region of interest" description="Disordered" evidence="8">
    <location>
        <begin position="584"/>
        <end position="680"/>
    </location>
</feature>
<dbReference type="Pfam" id="PF02671">
    <property type="entry name" value="PAH"/>
    <property type="match status" value="3"/>
</dbReference>
<feature type="compositionally biased region" description="Polar residues" evidence="8">
    <location>
        <begin position="177"/>
        <end position="194"/>
    </location>
</feature>
<feature type="compositionally biased region" description="Polar residues" evidence="8">
    <location>
        <begin position="94"/>
        <end position="112"/>
    </location>
</feature>
<evidence type="ECO:0000256" key="4">
    <source>
        <dbReference type="ARBA" id="ARBA00023015"/>
    </source>
</evidence>
<dbReference type="GeneID" id="27309488"/>
<dbReference type="GO" id="GO:0003714">
    <property type="term" value="F:transcription corepressor activity"/>
    <property type="evidence" value="ECO:0007669"/>
    <property type="project" value="InterPro"/>
</dbReference>
<dbReference type="FunFam" id="1.20.1160.11:FF:000001">
    <property type="entry name" value="Paired amphipathic helix protein Sin3"/>
    <property type="match status" value="1"/>
</dbReference>
<dbReference type="SMART" id="SM00761">
    <property type="entry name" value="HDAC_interact"/>
    <property type="match status" value="1"/>
</dbReference>
<keyword evidence="5" id="KW-0804">Transcription</keyword>
<dbReference type="HOGENOM" id="CLU_001360_2_4_1"/>
<dbReference type="RefSeq" id="XP_016217427.1">
    <property type="nucleotide sequence ID" value="XM_016354415.1"/>
</dbReference>
<dbReference type="InterPro" id="IPR039774">
    <property type="entry name" value="Sin3-like"/>
</dbReference>
<dbReference type="Gene3D" id="1.20.1160.11">
    <property type="entry name" value="Paired amphipathic helix"/>
    <property type="match status" value="3"/>
</dbReference>
<evidence type="ECO:0000256" key="8">
    <source>
        <dbReference type="SAM" id="MobiDB-lite"/>
    </source>
</evidence>
<feature type="compositionally biased region" description="Pro residues" evidence="8">
    <location>
        <begin position="24"/>
        <end position="51"/>
    </location>
</feature>
<keyword evidence="6 7" id="KW-0539">Nucleus</keyword>
<dbReference type="SUPFAM" id="SSF47762">
    <property type="entry name" value="PAH2 domain"/>
    <property type="match status" value="3"/>
</dbReference>
<sequence>MEANPNRDGWSQSGQTSNTTSNPSQPPSGPNGAPVLPPPQASFFSGPPPAHNLPGIAGLTQASQSHPSQPVQHTTSRSEPGAPSNALPVPQPPTSHGFSAINQHQSQSQSNMDAERERMQREMEEIARREAEQRDLRERQFREQQQHEPQIIHQPVAVPPNVRSIHGPNGLLGNPNAAATSSAPGQSGVGTSQGLFPGAQIGPDHNVRTQQPAGTAQPAVIPFGQSAVQSAPMNQAQQPILNDALSYLDQVKVQFADHPDVYNRFLDIMKDFKSGAIDTPGVIERVSQLFAGNPALIQGFNTFLPPGYKIECGAGNDPNAIRVTTPMGTTVSTMPAPRPVSPMRGPAPNGAVANPPERAFWHQQQPGGVDSRFSPDGRQNMAQPVFANQGAPTSHPTSSPEVYRQQQAEAAAIHRVEQQNVAQLGNAAAAASGRDLSGRSGLLGSPGDASAPIHPPMNGVNPGAAMMVNGGMEKRGPVEFNHAISYVNKIKNRFAQQPDIYKQFLEILQTYQRESKPIQDVYAQVTRLFETAPDLLEDFKQFLPESAASNQNKAPARSGGEDAFPLSSTRNEPTYIAAASANSHLHQTPRPEQHHRLPPIGNFAPTPSVNRDNKRKRSDRQGGAPSITPIAPEVNNVAGRTAVSQQPNGNKRLKQTQPPKQAAPSSDMSTTTPSLIPPALPLPLPPAVSLNASTEDFSFFDRIRKHIGNKSLWAEFLKLLNLYKHDFIDLPFLVFKAQAFIGSNPDLMQQFKDYLKYKDSEYRITNEPQTVNGRIQLSNCRGLGPSYRLLPKLETNKKCSGRDDLCNSVLNDDWVSHPTWASEDSGFVAHRKNAHEEGLHRVEEERHDYDFYIESCRRSIQLLEPIAQGLTGLTPEQRMNFQLDPKLGGQSEAIYRRVIYKIYGREKGNEVIRELFRRPYDVIPTLLARMKTQCEQWKAAQIQWEKVWRAQTDALFWKSLDHQGAATRVADKRQFFAKQLINEIQVKYQEQKRQRELNRVSGVPNWHFSYSCEDKQILRDSAGLIILYAEQNYSTEHPTLVRSIKELLTQFFLLDSNELDQESFAQDMDIDMDGQSETGASPRQRPAKGGRGGLLRGVLDKTRRRDAEDSESRSRQSTPDEPLAEMSDAPELSATAQVGEDQPSTDKWFTHPTDNNILDSMNLQPNEPYKRTVYNMYSNAAIYCFMRLFGILVERLEKIKANEENVREDVKLQKERKAAHELGWISKEPSHYFANTDPGANYYAQMLDLFKGMIRQDVDNAQVEDTLRRYYLQDGWQLYSLDKLLGALNKFAMGIFFPDAKEKTPEIYALFKKDRQRGDVITHKDEVHYRRSVDRLAREGEIYRIGWDVNNSRITIQLIKSTDPTFETSLLSRAEAWKVYISSYETVYPTEGVDHSLVRLPILKRNLKQLFGETGEPTAKLEELNIVDIERMQFRISASTYRMEVEPFSTDFIANFSGYRVVKDKDAQAEAERRGAEVEERFRANSEWMKGRSKDEVDAKKQEFAERFNQVIEPPRRR</sequence>
<name>A0A0D2ALC8_9PEZI</name>
<dbReference type="PROSITE" id="PS51477">
    <property type="entry name" value="PAH"/>
    <property type="match status" value="3"/>
</dbReference>
<feature type="region of interest" description="Disordered" evidence="8">
    <location>
        <begin position="1072"/>
        <end position="1153"/>
    </location>
</feature>
<dbReference type="RefSeq" id="XP_016217428.1">
    <property type="nucleotide sequence ID" value="XM_016354416.1"/>
</dbReference>
<dbReference type="Pfam" id="PF08295">
    <property type="entry name" value="Sin3_corepress"/>
    <property type="match status" value="1"/>
</dbReference>
<feature type="region of interest" description="Disordered" evidence="8">
    <location>
        <begin position="165"/>
        <end position="214"/>
    </location>
</feature>
<evidence type="ECO:0000256" key="6">
    <source>
        <dbReference type="ARBA" id="ARBA00023242"/>
    </source>
</evidence>
<evidence type="ECO:0000256" key="7">
    <source>
        <dbReference type="PROSITE-ProRule" id="PRU00810"/>
    </source>
</evidence>
<evidence type="ECO:0000313" key="11">
    <source>
        <dbReference type="Proteomes" id="UP000053259"/>
    </source>
</evidence>
<keyword evidence="2" id="KW-0678">Repressor</keyword>
<feature type="domain" description="Histone deacetylase interacting" evidence="9">
    <location>
        <begin position="779"/>
        <end position="880"/>
    </location>
</feature>
<dbReference type="FunFam" id="1.20.1160.11:FF:000003">
    <property type="entry name" value="Paired amphipathic helix SIN3-like protein"/>
    <property type="match status" value="1"/>
</dbReference>
<accession>A0A0D2ALC8</accession>
<evidence type="ECO:0000256" key="2">
    <source>
        <dbReference type="ARBA" id="ARBA00022491"/>
    </source>
</evidence>
<dbReference type="EMBL" id="KN847532">
    <property type="protein sequence ID" value="KIW07558.1"/>
    <property type="molecule type" value="Genomic_DNA"/>
</dbReference>
<dbReference type="InterPro" id="IPR013194">
    <property type="entry name" value="HDAC_interact_dom"/>
</dbReference>
<dbReference type="VEuPathDB" id="FungiDB:PV09_01515"/>
<feature type="compositionally biased region" description="Basic and acidic residues" evidence="8">
    <location>
        <begin position="1098"/>
        <end position="1114"/>
    </location>
</feature>
<dbReference type="Pfam" id="PF16879">
    <property type="entry name" value="Sin3a_C"/>
    <property type="match status" value="1"/>
</dbReference>
<gene>
    <name evidence="10" type="ORF">PV09_01515</name>
</gene>
<dbReference type="GO" id="GO:0033698">
    <property type="term" value="C:Rpd3L complex"/>
    <property type="evidence" value="ECO:0007669"/>
    <property type="project" value="UniProtKB-ARBA"/>
</dbReference>
<comment type="subcellular location">
    <subcellularLocation>
        <location evidence="1 7">Nucleus</location>
    </subcellularLocation>
</comment>
<dbReference type="Proteomes" id="UP000053259">
    <property type="component" value="Unassembled WGS sequence"/>
</dbReference>
<evidence type="ECO:0000256" key="5">
    <source>
        <dbReference type="ARBA" id="ARBA00023163"/>
    </source>
</evidence>
<keyword evidence="3" id="KW-0677">Repeat</keyword>
<dbReference type="GO" id="GO:0010628">
    <property type="term" value="P:positive regulation of gene expression"/>
    <property type="evidence" value="ECO:0007669"/>
    <property type="project" value="UniProtKB-ARBA"/>
</dbReference>
<organism evidence="10 11">
    <name type="scientific">Verruconis gallopava</name>
    <dbReference type="NCBI Taxonomy" id="253628"/>
    <lineage>
        <taxon>Eukaryota</taxon>
        <taxon>Fungi</taxon>
        <taxon>Dikarya</taxon>
        <taxon>Ascomycota</taxon>
        <taxon>Pezizomycotina</taxon>
        <taxon>Dothideomycetes</taxon>
        <taxon>Pleosporomycetidae</taxon>
        <taxon>Venturiales</taxon>
        <taxon>Sympoventuriaceae</taxon>
        <taxon>Verruconis</taxon>
    </lineage>
</organism>
<dbReference type="InterPro" id="IPR036600">
    <property type="entry name" value="PAH_sf"/>
</dbReference>
<dbReference type="FunFam" id="1.20.1160.11:FF:000002">
    <property type="entry name" value="Paired amphipathic helix protein SIN3"/>
    <property type="match status" value="1"/>
</dbReference>